<reference evidence="6" key="1">
    <citation type="submission" date="2020-09" db="EMBL/GenBank/DDBJ databases">
        <title>New species isolated from human feces.</title>
        <authorList>
            <person name="Kitahara M."/>
            <person name="Shigeno Y."/>
            <person name="Shime M."/>
            <person name="Matsumoto Y."/>
            <person name="Nakamura S."/>
            <person name="Motooka D."/>
            <person name="Fukuoka S."/>
            <person name="Nishikawa H."/>
            <person name="Benno Y."/>
        </authorList>
    </citation>
    <scope>NUCLEOTIDE SEQUENCE</scope>
    <source>
        <strain evidence="6">MM59</strain>
        <plasmid evidence="6">pMM59_01</plasmid>
    </source>
</reference>
<proteinExistence type="predicted"/>
<dbReference type="KEGG" id="pfaa:MM59RIKEN_30960"/>
<keyword evidence="7" id="KW-1185">Reference proteome</keyword>
<dbReference type="NCBIfam" id="TIGR00275">
    <property type="entry name" value="aminoacetone oxidase family FAD-binding enzyme"/>
    <property type="match status" value="1"/>
</dbReference>
<evidence type="ECO:0000259" key="5">
    <source>
        <dbReference type="Pfam" id="PF22780"/>
    </source>
</evidence>
<dbReference type="PANTHER" id="PTHR42887:SF2">
    <property type="entry name" value="OS12G0638800 PROTEIN"/>
    <property type="match status" value="1"/>
</dbReference>
<dbReference type="Gene3D" id="1.10.8.260">
    <property type="entry name" value="HI0933 insert domain-like"/>
    <property type="match status" value="1"/>
</dbReference>
<evidence type="ECO:0000256" key="1">
    <source>
        <dbReference type="ARBA" id="ARBA00001974"/>
    </source>
</evidence>
<evidence type="ECO:0000313" key="6">
    <source>
        <dbReference type="EMBL" id="BCK85777.1"/>
    </source>
</evidence>
<dbReference type="InterPro" id="IPR023166">
    <property type="entry name" value="BaiN-like_dom_sf"/>
</dbReference>
<dbReference type="PANTHER" id="PTHR42887">
    <property type="entry name" value="OS12G0638800 PROTEIN"/>
    <property type="match status" value="1"/>
</dbReference>
<dbReference type="Gene3D" id="2.40.30.10">
    <property type="entry name" value="Translation factors"/>
    <property type="match status" value="1"/>
</dbReference>
<comment type="cofactor">
    <cofactor evidence="1">
        <name>FAD</name>
        <dbReference type="ChEBI" id="CHEBI:57692"/>
    </cofactor>
</comment>
<dbReference type="InterPro" id="IPR036188">
    <property type="entry name" value="FAD/NAD-bd_sf"/>
</dbReference>
<dbReference type="Gene3D" id="3.50.50.60">
    <property type="entry name" value="FAD/NAD(P)-binding domain"/>
    <property type="match status" value="1"/>
</dbReference>
<keyword evidence="6" id="KW-0449">Lipoprotein</keyword>
<dbReference type="InterPro" id="IPR004792">
    <property type="entry name" value="BaiN-like"/>
</dbReference>
<dbReference type="PRINTS" id="PR00411">
    <property type="entry name" value="PNDRDTASEI"/>
</dbReference>
<name>A0A830QWN8_9FIRM</name>
<dbReference type="SUPFAM" id="SSF160996">
    <property type="entry name" value="HI0933 insert domain-like"/>
    <property type="match status" value="1"/>
</dbReference>
<feature type="domain" description="RsdA/BaiN/AoA(So)-like Rossmann fold-like" evidence="4">
    <location>
        <begin position="4"/>
        <end position="407"/>
    </location>
</feature>
<protein>
    <submittedName>
        <fullName evidence="6">Lipoprotein</fullName>
    </submittedName>
</protein>
<dbReference type="SUPFAM" id="SSF51905">
    <property type="entry name" value="FAD/NAD(P)-binding domain"/>
    <property type="match status" value="1"/>
</dbReference>
<evidence type="ECO:0000256" key="2">
    <source>
        <dbReference type="ARBA" id="ARBA00022630"/>
    </source>
</evidence>
<dbReference type="RefSeq" id="WP_213543933.1">
    <property type="nucleotide sequence ID" value="NZ_AP023421.1"/>
</dbReference>
<keyword evidence="2" id="KW-0285">Flavoprotein</keyword>
<feature type="domain" description="RsdA/BaiN/AoA(So)-like insert" evidence="5">
    <location>
        <begin position="192"/>
        <end position="354"/>
    </location>
</feature>
<dbReference type="AlphaFoldDB" id="A0A830QWN8"/>
<keyword evidence="6" id="KW-0614">Plasmid</keyword>
<sequence length="416" mass="45192">MSREVVVVGGGAAGMMAAITAAEQGGSVTLLEPNERLGKKLNITGKGRCNVTNDADLNTLLANTPKNGRFLYSVFSRFDGRDAMSFFEEMGVPLKVERGGRVFPVSDRSFDVSGALERRLKSLRVSLVRDRAVDLEIEDHEVRGVSGERRRYAAQAVILATGGISYPATGSTGDGHRMAERAGHTVTPLQGSLVPLQGTLDNGASCARLQGLGLRNVGVTVFENQKKIYTDLGELLFTHFGVSGPLVLSASAHMRCFGKKAYHLEIDLKPALDEQTLDRRLLSDFEKYANHDFCNALQDLLPQKLIPVMVEASGIQHHQKVHEITREQRRALLLKFKHFVVKISAPCPVEEAIVTSGGIRVNEVNPTTMESKLVKGLYFAGELLDVDAYTGGFNLQIAWATGRAAGMAAAEEGRKS</sequence>
<dbReference type="Pfam" id="PF22780">
    <property type="entry name" value="HI0933_like_1st"/>
    <property type="match status" value="1"/>
</dbReference>
<evidence type="ECO:0000259" key="4">
    <source>
        <dbReference type="Pfam" id="PF03486"/>
    </source>
</evidence>
<organism evidence="6 7">
    <name type="scientific">Pusillibacter faecalis</name>
    <dbReference type="NCBI Taxonomy" id="2714358"/>
    <lineage>
        <taxon>Bacteria</taxon>
        <taxon>Bacillati</taxon>
        <taxon>Bacillota</taxon>
        <taxon>Clostridia</taxon>
        <taxon>Eubacteriales</taxon>
        <taxon>Oscillospiraceae</taxon>
        <taxon>Pusillibacter</taxon>
    </lineage>
</organism>
<geneLocation type="plasmid" evidence="6 7">
    <name>pMM59_01</name>
</geneLocation>
<gene>
    <name evidence="6" type="ORF">MM59RIKEN_30960</name>
</gene>
<dbReference type="PRINTS" id="PR00368">
    <property type="entry name" value="FADPNR"/>
</dbReference>
<dbReference type="InterPro" id="IPR057661">
    <property type="entry name" value="RsdA/BaiN/AoA(So)_Rossmann"/>
</dbReference>
<keyword evidence="3" id="KW-0274">FAD</keyword>
<dbReference type="EMBL" id="AP023421">
    <property type="protein sequence ID" value="BCK85777.1"/>
    <property type="molecule type" value="Genomic_DNA"/>
</dbReference>
<evidence type="ECO:0000313" key="7">
    <source>
        <dbReference type="Proteomes" id="UP000679848"/>
    </source>
</evidence>
<dbReference type="Pfam" id="PF03486">
    <property type="entry name" value="HI0933_like"/>
    <property type="match status" value="1"/>
</dbReference>
<dbReference type="Proteomes" id="UP000679848">
    <property type="component" value="Plasmid pMM59_01"/>
</dbReference>
<evidence type="ECO:0000256" key="3">
    <source>
        <dbReference type="ARBA" id="ARBA00022827"/>
    </source>
</evidence>
<dbReference type="InterPro" id="IPR055178">
    <property type="entry name" value="RsdA/BaiN/AoA(So)-like_dom"/>
</dbReference>
<accession>A0A830QWN8</accession>